<keyword evidence="2" id="KW-0677">Repeat</keyword>
<dbReference type="PANTHER" id="PTHR14003:SF1">
    <property type="entry name" value="ZINC FINGER TRANSCRIPTION FACTOR YY1"/>
    <property type="match status" value="1"/>
</dbReference>
<organism evidence="8 9">
    <name type="scientific">Oldenlandia corymbosa var. corymbosa</name>
    <dbReference type="NCBI Taxonomy" id="529605"/>
    <lineage>
        <taxon>Eukaryota</taxon>
        <taxon>Viridiplantae</taxon>
        <taxon>Streptophyta</taxon>
        <taxon>Embryophyta</taxon>
        <taxon>Tracheophyta</taxon>
        <taxon>Spermatophyta</taxon>
        <taxon>Magnoliopsida</taxon>
        <taxon>eudicotyledons</taxon>
        <taxon>Gunneridae</taxon>
        <taxon>Pentapetalae</taxon>
        <taxon>asterids</taxon>
        <taxon>lamiids</taxon>
        <taxon>Gentianales</taxon>
        <taxon>Rubiaceae</taxon>
        <taxon>Rubioideae</taxon>
        <taxon>Spermacoceae</taxon>
        <taxon>Hedyotis-Oldenlandia complex</taxon>
        <taxon>Oldenlandia</taxon>
    </lineage>
</organism>
<dbReference type="EMBL" id="OX459120">
    <property type="protein sequence ID" value="CAI9100369.1"/>
    <property type="molecule type" value="Genomic_DNA"/>
</dbReference>
<dbReference type="GO" id="GO:0031519">
    <property type="term" value="C:PcG protein complex"/>
    <property type="evidence" value="ECO:0007669"/>
    <property type="project" value="TreeGrafter"/>
</dbReference>
<dbReference type="Gene3D" id="3.30.160.60">
    <property type="entry name" value="Classic Zinc Finger"/>
    <property type="match status" value="5"/>
</dbReference>
<dbReference type="SUPFAM" id="SSF57667">
    <property type="entry name" value="beta-beta-alpha zinc fingers"/>
    <property type="match status" value="3"/>
</dbReference>
<protein>
    <submittedName>
        <fullName evidence="8">OLC1v1037352C1</fullName>
    </submittedName>
</protein>
<evidence type="ECO:0000256" key="5">
    <source>
        <dbReference type="PROSITE-ProRule" id="PRU00042"/>
    </source>
</evidence>
<feature type="compositionally biased region" description="Acidic residues" evidence="6">
    <location>
        <begin position="354"/>
        <end position="368"/>
    </location>
</feature>
<evidence type="ECO:0000256" key="2">
    <source>
        <dbReference type="ARBA" id="ARBA00022737"/>
    </source>
</evidence>
<feature type="compositionally biased region" description="Acidic residues" evidence="6">
    <location>
        <begin position="380"/>
        <end position="392"/>
    </location>
</feature>
<feature type="domain" description="C2H2-type" evidence="7">
    <location>
        <begin position="109"/>
        <end position="138"/>
    </location>
</feature>
<evidence type="ECO:0000256" key="3">
    <source>
        <dbReference type="ARBA" id="ARBA00022771"/>
    </source>
</evidence>
<feature type="domain" description="C2H2-type" evidence="7">
    <location>
        <begin position="139"/>
        <end position="168"/>
    </location>
</feature>
<evidence type="ECO:0000256" key="4">
    <source>
        <dbReference type="ARBA" id="ARBA00022833"/>
    </source>
</evidence>
<dbReference type="AlphaFoldDB" id="A0AAV1CXD3"/>
<dbReference type="PANTHER" id="PTHR14003">
    <property type="entry name" value="TRANSCRIPTIONAL REPRESSOR PROTEIN YY"/>
    <property type="match status" value="1"/>
</dbReference>
<dbReference type="GO" id="GO:0008270">
    <property type="term" value="F:zinc ion binding"/>
    <property type="evidence" value="ECO:0007669"/>
    <property type="project" value="UniProtKB-KW"/>
</dbReference>
<sequence length="392" mass="43950">MEASASAHTRRNLFDRRPVVKPEASPPVKWVKEWVTQDIASGGKCRLLKWVSEATLKAIEEKKPPELPEPEPEPTTEVLFLCSSEGCGRTFMDAGALRKHSQIHGPRQYYCVYENCGRKFLDRSKLKRHLLVHTGKREFECPFPGCGKAFSLDFNLKSHMKTHSQENYFVCHYPGCGRRFAQDSKLRNHIASQHVKALNEVQIQIPLYNNSPVIPDLKLVKTPKSSTVTHNSPALDRPFVCPYESCGNRAYIHAYKLNLHLKSVHPGHHFKDGTQAKANAKSTVAGRYVDTEASHDDDGAARAVNPGNGKMLQKQNRAKPILKSPPAKIAPQLKSSNGNSIATGKSRLMNGAFDEGDDSEETEDEKEELEDKWGYHGNGDDDDDDEETDYED</sequence>
<dbReference type="InterPro" id="IPR013087">
    <property type="entry name" value="Znf_C2H2_type"/>
</dbReference>
<evidence type="ECO:0000256" key="1">
    <source>
        <dbReference type="ARBA" id="ARBA00022723"/>
    </source>
</evidence>
<accession>A0AAV1CXD3</accession>
<dbReference type="Proteomes" id="UP001161247">
    <property type="component" value="Chromosome 3"/>
</dbReference>
<dbReference type="GO" id="GO:0005667">
    <property type="term" value="C:transcription regulator complex"/>
    <property type="evidence" value="ECO:0007669"/>
    <property type="project" value="TreeGrafter"/>
</dbReference>
<dbReference type="InterPro" id="IPR036236">
    <property type="entry name" value="Znf_C2H2_sf"/>
</dbReference>
<feature type="compositionally biased region" description="Basic and acidic residues" evidence="6">
    <location>
        <begin position="291"/>
        <end position="300"/>
    </location>
</feature>
<feature type="compositionally biased region" description="Polar residues" evidence="6">
    <location>
        <begin position="333"/>
        <end position="343"/>
    </location>
</feature>
<dbReference type="SMART" id="SM00355">
    <property type="entry name" value="ZnF_C2H2"/>
    <property type="match status" value="5"/>
</dbReference>
<feature type="region of interest" description="Disordered" evidence="6">
    <location>
        <begin position="291"/>
        <end position="392"/>
    </location>
</feature>
<evidence type="ECO:0000313" key="8">
    <source>
        <dbReference type="EMBL" id="CAI9100369.1"/>
    </source>
</evidence>
<dbReference type="GO" id="GO:0000978">
    <property type="term" value="F:RNA polymerase II cis-regulatory region sequence-specific DNA binding"/>
    <property type="evidence" value="ECO:0007669"/>
    <property type="project" value="TreeGrafter"/>
</dbReference>
<evidence type="ECO:0000259" key="7">
    <source>
        <dbReference type="PROSITE" id="PS50157"/>
    </source>
</evidence>
<evidence type="ECO:0000313" key="9">
    <source>
        <dbReference type="Proteomes" id="UP001161247"/>
    </source>
</evidence>
<dbReference type="GO" id="GO:0000785">
    <property type="term" value="C:chromatin"/>
    <property type="evidence" value="ECO:0007669"/>
    <property type="project" value="TreeGrafter"/>
</dbReference>
<keyword evidence="9" id="KW-1185">Reference proteome</keyword>
<gene>
    <name evidence="8" type="ORF">OLC1_LOCUS10222</name>
</gene>
<reference evidence="8" key="1">
    <citation type="submission" date="2023-03" db="EMBL/GenBank/DDBJ databases">
        <authorList>
            <person name="Julca I."/>
        </authorList>
    </citation>
    <scope>NUCLEOTIDE SEQUENCE</scope>
</reference>
<dbReference type="GO" id="GO:0000981">
    <property type="term" value="F:DNA-binding transcription factor activity, RNA polymerase II-specific"/>
    <property type="evidence" value="ECO:0007669"/>
    <property type="project" value="TreeGrafter"/>
</dbReference>
<dbReference type="PROSITE" id="PS00028">
    <property type="entry name" value="ZINC_FINGER_C2H2_1"/>
    <property type="match status" value="4"/>
</dbReference>
<feature type="domain" description="C2H2-type" evidence="7">
    <location>
        <begin position="169"/>
        <end position="194"/>
    </location>
</feature>
<proteinExistence type="predicted"/>
<dbReference type="PROSITE" id="PS50157">
    <property type="entry name" value="ZINC_FINGER_C2H2_2"/>
    <property type="match status" value="4"/>
</dbReference>
<keyword evidence="3 5" id="KW-0863">Zinc-finger</keyword>
<feature type="domain" description="C2H2-type" evidence="7">
    <location>
        <begin position="80"/>
        <end position="109"/>
    </location>
</feature>
<dbReference type="FunFam" id="3.30.160.60:FF:000125">
    <property type="entry name" value="Putative zinc finger protein 143"/>
    <property type="match status" value="1"/>
</dbReference>
<evidence type="ECO:0000256" key="6">
    <source>
        <dbReference type="SAM" id="MobiDB-lite"/>
    </source>
</evidence>
<keyword evidence="4" id="KW-0862">Zinc</keyword>
<name>A0AAV1CXD3_OLDCO</name>
<keyword evidence="1" id="KW-0479">Metal-binding</keyword>
<dbReference type="Pfam" id="PF00096">
    <property type="entry name" value="zf-C2H2"/>
    <property type="match status" value="2"/>
</dbReference>